<gene>
    <name evidence="2" type="ORF">Aco04nite_95360</name>
</gene>
<dbReference type="Pfam" id="PF02558">
    <property type="entry name" value="ApbA"/>
    <property type="match status" value="1"/>
</dbReference>
<organism evidence="2 3">
    <name type="scientific">Winogradskya consettensis</name>
    <dbReference type="NCBI Taxonomy" id="113560"/>
    <lineage>
        <taxon>Bacteria</taxon>
        <taxon>Bacillati</taxon>
        <taxon>Actinomycetota</taxon>
        <taxon>Actinomycetes</taxon>
        <taxon>Micromonosporales</taxon>
        <taxon>Micromonosporaceae</taxon>
        <taxon>Winogradskya</taxon>
    </lineage>
</organism>
<evidence type="ECO:0000313" key="2">
    <source>
        <dbReference type="EMBL" id="GIM85246.1"/>
    </source>
</evidence>
<dbReference type="EMBL" id="BOQP01000079">
    <property type="protein sequence ID" value="GIM85246.1"/>
    <property type="molecule type" value="Genomic_DNA"/>
</dbReference>
<name>A0A919T2G2_9ACTN</name>
<proteinExistence type="predicted"/>
<accession>A0A919T2G2</accession>
<dbReference type="InterPro" id="IPR013332">
    <property type="entry name" value="KPR_N"/>
</dbReference>
<dbReference type="SUPFAM" id="SSF51905">
    <property type="entry name" value="FAD/NAD(P)-binding domain"/>
    <property type="match status" value="1"/>
</dbReference>
<reference evidence="2" key="1">
    <citation type="submission" date="2021-03" db="EMBL/GenBank/DDBJ databases">
        <title>Whole genome shotgun sequence of Actinoplanes consettensis NBRC 14913.</title>
        <authorList>
            <person name="Komaki H."/>
            <person name="Tamura T."/>
        </authorList>
    </citation>
    <scope>NUCLEOTIDE SEQUENCE</scope>
    <source>
        <strain evidence="2">NBRC 14913</strain>
    </source>
</reference>
<protein>
    <recommendedName>
        <fullName evidence="1">Ketopantoate reductase N-terminal domain-containing protein</fullName>
    </recommendedName>
</protein>
<dbReference type="Proteomes" id="UP000680865">
    <property type="component" value="Unassembled WGS sequence"/>
</dbReference>
<feature type="domain" description="Ketopantoate reductase N-terminal" evidence="1">
    <location>
        <begin position="6"/>
        <end position="42"/>
    </location>
</feature>
<dbReference type="Gene3D" id="3.40.50.720">
    <property type="entry name" value="NAD(P)-binding Rossmann-like Domain"/>
    <property type="match status" value="1"/>
</dbReference>
<dbReference type="RefSeq" id="WP_213003769.1">
    <property type="nucleotide sequence ID" value="NZ_BAAATW010000002.1"/>
</dbReference>
<evidence type="ECO:0000313" key="3">
    <source>
        <dbReference type="Proteomes" id="UP000680865"/>
    </source>
</evidence>
<dbReference type="InterPro" id="IPR036188">
    <property type="entry name" value="FAD/NAD-bd_sf"/>
</dbReference>
<comment type="caution">
    <text evidence="2">The sequence shown here is derived from an EMBL/GenBank/DDBJ whole genome shotgun (WGS) entry which is preliminary data.</text>
</comment>
<evidence type="ECO:0000259" key="1">
    <source>
        <dbReference type="Pfam" id="PF02558"/>
    </source>
</evidence>
<dbReference type="AlphaFoldDB" id="A0A919T2G2"/>
<sequence>MSKPAVLIVGAGAVGHALGYHLHLAGADVTFLVRPGRVPAFTAPRQLYDYNDDVLKTFDGYRTVDGTAELDGQAFAFVVVTLDGHASRTDQGTATLRAVGELISGTDAVVLMDGIGVDLRAFYRETLGIPDERLLHGFLGMLAHQGSAGLPVPAGADAAAIAAAEICYVHPSSRIGFTIVRTHPVAAKRFAALYDRSKVSRCGFMSPKIADVVGSAVFTIYAAWDIAGWPPIGTVVADRELWSLACRAQREILTLPRNRAVGKVAGALLGPRLTAAIHQGQQKQMLPLDTAAFNRFHHGGKVKAQDTRVLRDFAAEGERLGRPMTALRELLSRIP</sequence>
<keyword evidence="3" id="KW-1185">Reference proteome</keyword>